<accession>A0ABW2BQ21</accession>
<organism evidence="3 4">
    <name type="scientific">Methylobacterium komagatae</name>
    <dbReference type="NCBI Taxonomy" id="374425"/>
    <lineage>
        <taxon>Bacteria</taxon>
        <taxon>Pseudomonadati</taxon>
        <taxon>Pseudomonadota</taxon>
        <taxon>Alphaproteobacteria</taxon>
        <taxon>Hyphomicrobiales</taxon>
        <taxon>Methylobacteriaceae</taxon>
        <taxon>Methylobacterium</taxon>
    </lineage>
</organism>
<keyword evidence="3" id="KW-0489">Methyltransferase</keyword>
<keyword evidence="4" id="KW-1185">Reference proteome</keyword>
<dbReference type="InterPro" id="IPR001763">
    <property type="entry name" value="Rhodanese-like_dom"/>
</dbReference>
<dbReference type="Gene3D" id="3.40.50.150">
    <property type="entry name" value="Vaccinia Virus protein VP39"/>
    <property type="match status" value="1"/>
</dbReference>
<feature type="region of interest" description="Disordered" evidence="1">
    <location>
        <begin position="1"/>
        <end position="20"/>
    </location>
</feature>
<reference evidence="4" key="1">
    <citation type="journal article" date="2019" name="Int. J. Syst. Evol. Microbiol.">
        <title>The Global Catalogue of Microorganisms (GCM) 10K type strain sequencing project: providing services to taxonomists for standard genome sequencing and annotation.</title>
        <authorList>
            <consortium name="The Broad Institute Genomics Platform"/>
            <consortium name="The Broad Institute Genome Sequencing Center for Infectious Disease"/>
            <person name="Wu L."/>
            <person name="Ma J."/>
        </authorList>
    </citation>
    <scope>NUCLEOTIDE SEQUENCE [LARGE SCALE GENOMIC DNA]</scope>
    <source>
        <strain evidence="4">CCUG 48316</strain>
    </source>
</reference>
<proteinExistence type="predicted"/>
<evidence type="ECO:0000313" key="3">
    <source>
        <dbReference type="EMBL" id="MFC6791486.1"/>
    </source>
</evidence>
<dbReference type="GO" id="GO:0032259">
    <property type="term" value="P:methylation"/>
    <property type="evidence" value="ECO:0007669"/>
    <property type="project" value="UniProtKB-KW"/>
</dbReference>
<keyword evidence="3" id="KW-0808">Transferase</keyword>
<evidence type="ECO:0000313" key="4">
    <source>
        <dbReference type="Proteomes" id="UP001596292"/>
    </source>
</evidence>
<protein>
    <submittedName>
        <fullName evidence="3">Class I SAM-dependent methyltransferase</fullName>
    </submittedName>
</protein>
<dbReference type="RefSeq" id="WP_378972421.1">
    <property type="nucleotide sequence ID" value="NZ_JBHSWN010000001.1"/>
</dbReference>
<gene>
    <name evidence="3" type="ORF">ACFQE0_18835</name>
</gene>
<dbReference type="Proteomes" id="UP001596292">
    <property type="component" value="Unassembled WGS sequence"/>
</dbReference>
<dbReference type="CDD" id="cd02440">
    <property type="entry name" value="AdoMet_MTases"/>
    <property type="match status" value="1"/>
</dbReference>
<comment type="caution">
    <text evidence="3">The sequence shown here is derived from an EMBL/GenBank/DDBJ whole genome shotgun (WGS) entry which is preliminary data.</text>
</comment>
<dbReference type="InterPro" id="IPR013216">
    <property type="entry name" value="Methyltransf_11"/>
</dbReference>
<feature type="compositionally biased region" description="Polar residues" evidence="1">
    <location>
        <begin position="1"/>
        <end position="19"/>
    </location>
</feature>
<feature type="domain" description="Rhodanese" evidence="2">
    <location>
        <begin position="156"/>
        <end position="193"/>
    </location>
</feature>
<evidence type="ECO:0000256" key="1">
    <source>
        <dbReference type="SAM" id="MobiDB-lite"/>
    </source>
</evidence>
<dbReference type="PROSITE" id="PS50206">
    <property type="entry name" value="RHODANESE_3"/>
    <property type="match status" value="1"/>
</dbReference>
<dbReference type="GO" id="GO:0008168">
    <property type="term" value="F:methyltransferase activity"/>
    <property type="evidence" value="ECO:0007669"/>
    <property type="project" value="UniProtKB-KW"/>
</dbReference>
<dbReference type="InterPro" id="IPR029063">
    <property type="entry name" value="SAM-dependent_MTases_sf"/>
</dbReference>
<name>A0ABW2BQ21_9HYPH</name>
<dbReference type="SUPFAM" id="SSF53335">
    <property type="entry name" value="S-adenosyl-L-methionine-dependent methyltransferases"/>
    <property type="match status" value="1"/>
</dbReference>
<dbReference type="EMBL" id="JBHSWN010000001">
    <property type="protein sequence ID" value="MFC6791486.1"/>
    <property type="molecule type" value="Genomic_DNA"/>
</dbReference>
<sequence>MPDSAQSARQRRVLNTGSGPLNPMKLHPVFRTLGWTEVRLDIDARVAPDLVGSVSDMRGLVGDASFDAIWSSHNFEHLHAHEVLPAFREIARVLKPDGFALVTCPDLHAIATLILEGKAESAIYTAPAGPITTIDMLFGHGPSIASGNTYMAHNTGFTADRMARYFLDVGFTEVRTGKGGFYDLWALGLMPEARLERLEGMFSGTEQQALVR</sequence>
<dbReference type="Pfam" id="PF08241">
    <property type="entry name" value="Methyltransf_11"/>
    <property type="match status" value="1"/>
</dbReference>
<evidence type="ECO:0000259" key="2">
    <source>
        <dbReference type="PROSITE" id="PS50206"/>
    </source>
</evidence>